<gene>
    <name evidence="5" type="ORF">COU46_01570</name>
</gene>
<dbReference type="GO" id="GO:0006412">
    <property type="term" value="P:translation"/>
    <property type="evidence" value="ECO:0007669"/>
    <property type="project" value="UniProtKB-KW"/>
</dbReference>
<proteinExistence type="inferred from homology"/>
<name>A0A2H0TFV4_9BACT</name>
<evidence type="ECO:0000259" key="4">
    <source>
        <dbReference type="Pfam" id="PF01765"/>
    </source>
</evidence>
<dbReference type="InterPro" id="IPR002661">
    <property type="entry name" value="Ribosome_recyc_fac"/>
</dbReference>
<dbReference type="GO" id="GO:0043023">
    <property type="term" value="F:ribosomal large subunit binding"/>
    <property type="evidence" value="ECO:0007669"/>
    <property type="project" value="TreeGrafter"/>
</dbReference>
<dbReference type="SUPFAM" id="SSF55194">
    <property type="entry name" value="Ribosome recycling factor, RRF"/>
    <property type="match status" value="1"/>
</dbReference>
<feature type="domain" description="Ribosome recycling factor" evidence="4">
    <location>
        <begin position="21"/>
        <end position="180"/>
    </location>
</feature>
<dbReference type="PANTHER" id="PTHR20982">
    <property type="entry name" value="RIBOSOME RECYCLING FACTOR"/>
    <property type="match status" value="1"/>
</dbReference>
<dbReference type="NCBIfam" id="TIGR00496">
    <property type="entry name" value="frr"/>
    <property type="match status" value="1"/>
</dbReference>
<keyword evidence="3" id="KW-0175">Coiled coil</keyword>
<dbReference type="InterPro" id="IPR036191">
    <property type="entry name" value="RRF_sf"/>
</dbReference>
<evidence type="ECO:0000256" key="1">
    <source>
        <dbReference type="ARBA" id="ARBA00005912"/>
    </source>
</evidence>
<sequence>MYNFSKLEQESNKIIEWYSGEIAKLRTGRASPQIVEDVKVDYYGQISALKTIASISVQDAKTLLIKPWDKNAIPSIEKAVIQSNIGINPVADKDHIRLILPELTGERREILVKNIKEKLEEARVSLRKIRSDVWEDIQEREKAREISEDDKFRLKNDLQKKIDDFQKRLEDSADRKIEEIRA</sequence>
<dbReference type="Pfam" id="PF01765">
    <property type="entry name" value="RRF"/>
    <property type="match status" value="1"/>
</dbReference>
<dbReference type="Proteomes" id="UP000229383">
    <property type="component" value="Unassembled WGS sequence"/>
</dbReference>
<comment type="similarity">
    <text evidence="1">Belongs to the RRF family.</text>
</comment>
<protein>
    <submittedName>
        <fullName evidence="5">Ribosome recycling factor</fullName>
    </submittedName>
</protein>
<evidence type="ECO:0000313" key="5">
    <source>
        <dbReference type="EMBL" id="PIR70412.1"/>
    </source>
</evidence>
<keyword evidence="2" id="KW-0648">Protein biosynthesis</keyword>
<dbReference type="Gene3D" id="1.10.132.20">
    <property type="entry name" value="Ribosome-recycling factor"/>
    <property type="match status" value="1"/>
</dbReference>
<accession>A0A2H0TFV4</accession>
<dbReference type="AlphaFoldDB" id="A0A2H0TFV4"/>
<organism evidence="5 6">
    <name type="scientific">Candidatus Niyogibacteria bacterium CG10_big_fil_rev_8_21_14_0_10_42_19</name>
    <dbReference type="NCBI Taxonomy" id="1974725"/>
    <lineage>
        <taxon>Bacteria</taxon>
        <taxon>Candidatus Niyogiibacteriota</taxon>
    </lineage>
</organism>
<feature type="coiled-coil region" evidence="3">
    <location>
        <begin position="112"/>
        <end position="175"/>
    </location>
</feature>
<evidence type="ECO:0000313" key="6">
    <source>
        <dbReference type="Proteomes" id="UP000229383"/>
    </source>
</evidence>
<evidence type="ECO:0000256" key="2">
    <source>
        <dbReference type="ARBA" id="ARBA00022917"/>
    </source>
</evidence>
<evidence type="ECO:0000256" key="3">
    <source>
        <dbReference type="SAM" id="Coils"/>
    </source>
</evidence>
<dbReference type="InterPro" id="IPR023584">
    <property type="entry name" value="Ribosome_recyc_fac_dom"/>
</dbReference>
<dbReference type="EMBL" id="PFCN01000018">
    <property type="protein sequence ID" value="PIR70412.1"/>
    <property type="molecule type" value="Genomic_DNA"/>
</dbReference>
<dbReference type="PANTHER" id="PTHR20982:SF3">
    <property type="entry name" value="MITOCHONDRIAL RIBOSOME RECYCLING FACTOR PSEUDO 1"/>
    <property type="match status" value="1"/>
</dbReference>
<comment type="caution">
    <text evidence="5">The sequence shown here is derived from an EMBL/GenBank/DDBJ whole genome shotgun (WGS) entry which is preliminary data.</text>
</comment>
<dbReference type="Gene3D" id="3.30.1360.40">
    <property type="match status" value="1"/>
</dbReference>
<dbReference type="FunFam" id="3.30.1360.40:FF:000001">
    <property type="entry name" value="Ribosome-recycling factor"/>
    <property type="match status" value="1"/>
</dbReference>
<reference evidence="6" key="1">
    <citation type="submission" date="2017-09" db="EMBL/GenBank/DDBJ databases">
        <title>Depth-based differentiation of microbial function through sediment-hosted aquifers and enrichment of novel symbionts in the deep terrestrial subsurface.</title>
        <authorList>
            <person name="Probst A.J."/>
            <person name="Ladd B."/>
            <person name="Jarett J.K."/>
            <person name="Geller-Mcgrath D.E."/>
            <person name="Sieber C.M.K."/>
            <person name="Emerson J.B."/>
            <person name="Anantharaman K."/>
            <person name="Thomas B.C."/>
            <person name="Malmstrom R."/>
            <person name="Stieglmeier M."/>
            <person name="Klingl A."/>
            <person name="Woyke T."/>
            <person name="Ryan C.M."/>
            <person name="Banfield J.F."/>
        </authorList>
    </citation>
    <scope>NUCLEOTIDE SEQUENCE [LARGE SCALE GENOMIC DNA]</scope>
</reference>